<protein>
    <recommendedName>
        <fullName evidence="3">Hsp70 family protein</fullName>
    </recommendedName>
</protein>
<accession>A0ABU2FFL6</accession>
<dbReference type="EMBL" id="JAMQON010000005">
    <property type="protein sequence ID" value="MDS0261056.1"/>
    <property type="molecule type" value="Genomic_DNA"/>
</dbReference>
<reference evidence="1 2" key="1">
    <citation type="submission" date="2022-06" db="EMBL/GenBank/DDBJ databases">
        <title>Haloarcula sp. a new haloarchaeum isolate from saline soil.</title>
        <authorList>
            <person name="Strakova D."/>
            <person name="Galisteo C."/>
            <person name="Sanchez-Porro C."/>
            <person name="Ventosa A."/>
        </authorList>
    </citation>
    <scope>NUCLEOTIDE SEQUENCE [LARGE SCALE GENOMIC DNA]</scope>
    <source>
        <strain evidence="1 2">S1CR25-12</strain>
    </source>
</reference>
<gene>
    <name evidence="1" type="ORF">NDI56_16785</name>
</gene>
<dbReference type="Gene3D" id="3.90.640.10">
    <property type="entry name" value="Actin, Chain A, domain 4"/>
    <property type="match status" value="1"/>
</dbReference>
<comment type="caution">
    <text evidence="1">The sequence shown here is derived from an EMBL/GenBank/DDBJ whole genome shotgun (WGS) entry which is preliminary data.</text>
</comment>
<dbReference type="Gene3D" id="3.30.420.40">
    <property type="match status" value="2"/>
</dbReference>
<name>A0ABU2FFL6_9EURY</name>
<dbReference type="InterPro" id="IPR043129">
    <property type="entry name" value="ATPase_NBD"/>
</dbReference>
<organism evidence="1 2">
    <name type="scientific">Haloarcula saliterrae</name>
    <dbReference type="NCBI Taxonomy" id="2950534"/>
    <lineage>
        <taxon>Archaea</taxon>
        <taxon>Methanobacteriati</taxon>
        <taxon>Methanobacteriota</taxon>
        <taxon>Stenosarchaea group</taxon>
        <taxon>Halobacteria</taxon>
        <taxon>Halobacteriales</taxon>
        <taxon>Haloarculaceae</taxon>
        <taxon>Haloarcula</taxon>
    </lineage>
</organism>
<evidence type="ECO:0000313" key="1">
    <source>
        <dbReference type="EMBL" id="MDS0261056.1"/>
    </source>
</evidence>
<dbReference type="Proteomes" id="UP001259659">
    <property type="component" value="Unassembled WGS sequence"/>
</dbReference>
<dbReference type="SUPFAM" id="SSF53067">
    <property type="entry name" value="Actin-like ATPase domain"/>
    <property type="match status" value="1"/>
</dbReference>
<evidence type="ECO:0008006" key="3">
    <source>
        <dbReference type="Google" id="ProtNLM"/>
    </source>
</evidence>
<proteinExistence type="predicted"/>
<evidence type="ECO:0000313" key="2">
    <source>
        <dbReference type="Proteomes" id="UP001259659"/>
    </source>
</evidence>
<sequence length="409" mass="44660">MDRGHREAGMIFGLGEADKDPVIGVDIGSSVTYLGGLEPDNSGMITITGSDGKLLVPTEGAILGEEIAAGTQAGELLDRGADVVDILTPFMISKETRDGKLPPLDHGQPGAVRREFFEHLYTRIETDVDGWEGRIAIPFRPWIDETNRDLLEEFLRDAGFDVVCRLSSPVATAIGYWEHHRIKDPHYSQNPREGAVLLTVDMGATFIDAAVISVDHSQYRQLSLEASAFKQTWERGFVSQLLKTKDFDVPSHELQALEVVLERELSKSIEQLLTKGDETVQIRIPEVFTGAGGEVLTISSSTFQRYASLRMEGYNDRIQEALSSAGLDSLEDIDIVITGGFPARTVPVLHWWSTQGADWGTMSNPNETVDSNAKVRITGGFGGKTLPSHGASALANSEVGHTKSNIKIQ</sequence>
<keyword evidence="2" id="KW-1185">Reference proteome</keyword>
<dbReference type="RefSeq" id="WP_310920847.1">
    <property type="nucleotide sequence ID" value="NZ_JAMQON010000005.1"/>
</dbReference>